<dbReference type="InterPro" id="IPR036388">
    <property type="entry name" value="WH-like_DNA-bd_sf"/>
</dbReference>
<reference evidence="1 2" key="1">
    <citation type="journal article" date="2019" name="Int. J. Syst. Evol. Microbiol.">
        <title>Capsulimonas corticalis gen. nov., sp. nov., an aerobic capsulated bacterium, of a novel bacterial order, Capsulimonadales ord. nov., of the class Armatimonadia of the phylum Armatimonadetes.</title>
        <authorList>
            <person name="Li J."/>
            <person name="Kudo C."/>
            <person name="Tonouchi A."/>
        </authorList>
    </citation>
    <scope>NUCLEOTIDE SEQUENCE [LARGE SCALE GENOMIC DNA]</scope>
    <source>
        <strain evidence="1 2">AX-7</strain>
    </source>
</reference>
<dbReference type="InterPro" id="IPR036390">
    <property type="entry name" value="WH_DNA-bd_sf"/>
</dbReference>
<organism evidence="1 2">
    <name type="scientific">Capsulimonas corticalis</name>
    <dbReference type="NCBI Taxonomy" id="2219043"/>
    <lineage>
        <taxon>Bacteria</taxon>
        <taxon>Bacillati</taxon>
        <taxon>Armatimonadota</taxon>
        <taxon>Armatimonadia</taxon>
        <taxon>Capsulimonadales</taxon>
        <taxon>Capsulimonadaceae</taxon>
        <taxon>Capsulimonas</taxon>
    </lineage>
</organism>
<evidence type="ECO:0000313" key="1">
    <source>
        <dbReference type="EMBL" id="BDI31067.1"/>
    </source>
</evidence>
<keyword evidence="2" id="KW-1185">Reference proteome</keyword>
<dbReference type="FunFam" id="1.10.10.10:FF:000138">
    <property type="entry name" value="Rrf2 family transcriptional regulator"/>
    <property type="match status" value="1"/>
</dbReference>
<accession>A0A402CSI4</accession>
<dbReference type="PANTHER" id="PTHR33221">
    <property type="entry name" value="WINGED HELIX-TURN-HELIX TRANSCRIPTIONAL REGULATOR, RRF2 FAMILY"/>
    <property type="match status" value="1"/>
</dbReference>
<dbReference type="GO" id="GO:0005829">
    <property type="term" value="C:cytosol"/>
    <property type="evidence" value="ECO:0007669"/>
    <property type="project" value="TreeGrafter"/>
</dbReference>
<dbReference type="EMBL" id="AP025739">
    <property type="protein sequence ID" value="BDI31067.1"/>
    <property type="molecule type" value="Genomic_DNA"/>
</dbReference>
<sequence>MIHSHSQQGAIAIRIASRFAVAVHILSLLGMNEQDENTSEWMAGSIGVNAVVVRNVTGQLRRAGLVRTQQGVAGAHLDKALGEITLLDVYRAVEESVDLFSIHPRPNPDCSVGANIQTSLEGVFGEAQQAMENRLSQTTMAQIVQDLRASAQC</sequence>
<dbReference type="AlphaFoldDB" id="A0A402CSI4"/>
<dbReference type="SUPFAM" id="SSF46785">
    <property type="entry name" value="Winged helix' DNA-binding domain"/>
    <property type="match status" value="1"/>
</dbReference>
<dbReference type="InterPro" id="IPR000944">
    <property type="entry name" value="Tscrpt_reg_Rrf2"/>
</dbReference>
<dbReference type="Pfam" id="PF02082">
    <property type="entry name" value="Rrf2"/>
    <property type="match status" value="1"/>
</dbReference>
<dbReference type="Proteomes" id="UP000287394">
    <property type="component" value="Chromosome"/>
</dbReference>
<dbReference type="PANTHER" id="PTHR33221:SF15">
    <property type="entry name" value="HTH-TYPE TRANSCRIPTIONAL REGULATOR YWGB-RELATED"/>
    <property type="match status" value="1"/>
</dbReference>
<protein>
    <submittedName>
        <fullName evidence="1">Transcriptional regulator</fullName>
    </submittedName>
</protein>
<name>A0A402CSI4_9BACT</name>
<evidence type="ECO:0000313" key="2">
    <source>
        <dbReference type="Proteomes" id="UP000287394"/>
    </source>
</evidence>
<dbReference type="KEGG" id="ccot:CCAX7_31180"/>
<dbReference type="Gene3D" id="1.10.10.10">
    <property type="entry name" value="Winged helix-like DNA-binding domain superfamily/Winged helix DNA-binding domain"/>
    <property type="match status" value="1"/>
</dbReference>
<dbReference type="GO" id="GO:0003700">
    <property type="term" value="F:DNA-binding transcription factor activity"/>
    <property type="evidence" value="ECO:0007669"/>
    <property type="project" value="TreeGrafter"/>
</dbReference>
<dbReference type="FunCoup" id="A0A402CSI4">
    <property type="interactions" value="6"/>
</dbReference>
<dbReference type="PROSITE" id="PS51197">
    <property type="entry name" value="HTH_RRF2_2"/>
    <property type="match status" value="1"/>
</dbReference>
<dbReference type="RefSeq" id="WP_218025532.1">
    <property type="nucleotide sequence ID" value="NZ_AP025739.1"/>
</dbReference>
<gene>
    <name evidence="1" type="ORF">CCAX7_31180</name>
</gene>
<proteinExistence type="predicted"/>